<dbReference type="Proteomes" id="UP000823521">
    <property type="component" value="Unassembled WGS sequence"/>
</dbReference>
<accession>A0ABS3VNV3</accession>
<dbReference type="PANTHER" id="PTHR30055">
    <property type="entry name" value="HTH-TYPE TRANSCRIPTIONAL REGULATOR RUTR"/>
    <property type="match status" value="1"/>
</dbReference>
<dbReference type="InterPro" id="IPR050109">
    <property type="entry name" value="HTH-type_TetR-like_transc_reg"/>
</dbReference>
<protein>
    <submittedName>
        <fullName evidence="6">TetR family transcriptional regulator</fullName>
    </submittedName>
</protein>
<evidence type="ECO:0000313" key="6">
    <source>
        <dbReference type="EMBL" id="MBO4206228.1"/>
    </source>
</evidence>
<comment type="caution">
    <text evidence="6">The sequence shown here is derived from an EMBL/GenBank/DDBJ whole genome shotgun (WGS) entry which is preliminary data.</text>
</comment>
<dbReference type="InterPro" id="IPR001647">
    <property type="entry name" value="HTH_TetR"/>
</dbReference>
<dbReference type="EMBL" id="WVUH01000057">
    <property type="protein sequence ID" value="MBO4206228.1"/>
    <property type="molecule type" value="Genomic_DNA"/>
</dbReference>
<dbReference type="Gene3D" id="1.10.357.10">
    <property type="entry name" value="Tetracycline Repressor, domain 2"/>
    <property type="match status" value="1"/>
</dbReference>
<dbReference type="PRINTS" id="PR00455">
    <property type="entry name" value="HTHTETR"/>
</dbReference>
<dbReference type="InterPro" id="IPR009057">
    <property type="entry name" value="Homeodomain-like_sf"/>
</dbReference>
<evidence type="ECO:0000259" key="5">
    <source>
        <dbReference type="PROSITE" id="PS50977"/>
    </source>
</evidence>
<reference evidence="6 7" key="1">
    <citation type="submission" date="2019-12" db="EMBL/GenBank/DDBJ databases">
        <title>Whole genome sequencing of endophytic Actinobacterium Micromonospora sp. MPMI6T.</title>
        <authorList>
            <person name="Evv R."/>
            <person name="Podile A.R."/>
        </authorList>
    </citation>
    <scope>NUCLEOTIDE SEQUENCE [LARGE SCALE GENOMIC DNA]</scope>
    <source>
        <strain evidence="6 7">MPMI6</strain>
    </source>
</reference>
<proteinExistence type="predicted"/>
<name>A0ABS3VNV3_MICEH</name>
<keyword evidence="3" id="KW-0804">Transcription</keyword>
<dbReference type="Pfam" id="PF00440">
    <property type="entry name" value="TetR_N"/>
    <property type="match status" value="1"/>
</dbReference>
<evidence type="ECO:0000256" key="3">
    <source>
        <dbReference type="ARBA" id="ARBA00023163"/>
    </source>
</evidence>
<keyword evidence="1" id="KW-0805">Transcription regulation</keyword>
<dbReference type="PANTHER" id="PTHR30055:SF234">
    <property type="entry name" value="HTH-TYPE TRANSCRIPTIONAL REGULATOR BETI"/>
    <property type="match status" value="1"/>
</dbReference>
<feature type="domain" description="HTH tetR-type" evidence="5">
    <location>
        <begin position="11"/>
        <end position="71"/>
    </location>
</feature>
<evidence type="ECO:0000256" key="2">
    <source>
        <dbReference type="ARBA" id="ARBA00023125"/>
    </source>
</evidence>
<organism evidence="6 7">
    <name type="scientific">Micromonospora echinofusca</name>
    <dbReference type="NCBI Taxonomy" id="47858"/>
    <lineage>
        <taxon>Bacteria</taxon>
        <taxon>Bacillati</taxon>
        <taxon>Actinomycetota</taxon>
        <taxon>Actinomycetes</taxon>
        <taxon>Micromonosporales</taxon>
        <taxon>Micromonosporaceae</taxon>
        <taxon>Micromonospora</taxon>
    </lineage>
</organism>
<evidence type="ECO:0000256" key="1">
    <source>
        <dbReference type="ARBA" id="ARBA00023015"/>
    </source>
</evidence>
<dbReference type="SUPFAM" id="SSF46689">
    <property type="entry name" value="Homeodomain-like"/>
    <property type="match status" value="1"/>
</dbReference>
<gene>
    <name evidence="6" type="ORF">GSF22_09440</name>
</gene>
<feature type="DNA-binding region" description="H-T-H motif" evidence="4">
    <location>
        <begin position="34"/>
        <end position="53"/>
    </location>
</feature>
<keyword evidence="2 4" id="KW-0238">DNA-binding</keyword>
<evidence type="ECO:0000256" key="4">
    <source>
        <dbReference type="PROSITE-ProRule" id="PRU00335"/>
    </source>
</evidence>
<keyword evidence="7" id="KW-1185">Reference proteome</keyword>
<dbReference type="RefSeq" id="WP_208812972.1">
    <property type="nucleotide sequence ID" value="NZ_WVUH01000057.1"/>
</dbReference>
<dbReference type="PROSITE" id="PS50977">
    <property type="entry name" value="HTH_TETR_2"/>
    <property type="match status" value="1"/>
</dbReference>
<sequence length="190" mass="20004">MPLPRFHRLPATEQERILAVATRQFSVRGLADLSVHEVADEAGLSRSAMYNYFDGRGDLVDAVRAAALRRVAAALGAWVAQPDPAAFWAAFRAGTQQLSALLAEAPELRPVLATATGGGLDEWVDAFFGNAVTLGLVSAPHRLTRVATGAILAATDAAELAEPGSVSTADVEALLRAVWCAFPQVDDPAD</sequence>
<evidence type="ECO:0000313" key="7">
    <source>
        <dbReference type="Proteomes" id="UP000823521"/>
    </source>
</evidence>